<evidence type="ECO:0000256" key="6">
    <source>
        <dbReference type="ARBA" id="ARBA00023136"/>
    </source>
</evidence>
<keyword evidence="2 7" id="KW-0813">Transport</keyword>
<reference evidence="9 10" key="1">
    <citation type="submission" date="2017-05" db="EMBL/GenBank/DDBJ databases">
        <title>Vagococcus spp. assemblies.</title>
        <authorList>
            <person name="Gulvik C.A."/>
        </authorList>
    </citation>
    <scope>NUCLEOTIDE SEQUENCE [LARGE SCALE GENOMIC DNA]</scope>
    <source>
        <strain evidence="9 10">CCUG 51432</strain>
    </source>
</reference>
<evidence type="ECO:0000256" key="3">
    <source>
        <dbReference type="ARBA" id="ARBA00022475"/>
    </source>
</evidence>
<organism evidence="9 10">
    <name type="scientific">Vagococcus elongatus</name>
    <dbReference type="NCBI Taxonomy" id="180344"/>
    <lineage>
        <taxon>Bacteria</taxon>
        <taxon>Bacillati</taxon>
        <taxon>Bacillota</taxon>
        <taxon>Bacilli</taxon>
        <taxon>Lactobacillales</taxon>
        <taxon>Enterococcaceae</taxon>
        <taxon>Vagococcus</taxon>
    </lineage>
</organism>
<evidence type="ECO:0000256" key="1">
    <source>
        <dbReference type="ARBA" id="ARBA00004651"/>
    </source>
</evidence>
<dbReference type="InterPro" id="IPR051322">
    <property type="entry name" value="AA_ABC_Transporter_Permease"/>
</dbReference>
<evidence type="ECO:0000256" key="4">
    <source>
        <dbReference type="ARBA" id="ARBA00022692"/>
    </source>
</evidence>
<evidence type="ECO:0000256" key="7">
    <source>
        <dbReference type="RuleBase" id="RU363032"/>
    </source>
</evidence>
<feature type="transmembrane region" description="Helical" evidence="7">
    <location>
        <begin position="20"/>
        <end position="44"/>
    </location>
</feature>
<dbReference type="EMBL" id="NGKA01000009">
    <property type="protein sequence ID" value="RSU11951.1"/>
    <property type="molecule type" value="Genomic_DNA"/>
</dbReference>
<dbReference type="PROSITE" id="PS50928">
    <property type="entry name" value="ABC_TM1"/>
    <property type="match status" value="1"/>
</dbReference>
<keyword evidence="4 7" id="KW-0812">Transmembrane</keyword>
<evidence type="ECO:0000313" key="9">
    <source>
        <dbReference type="EMBL" id="RSU11951.1"/>
    </source>
</evidence>
<comment type="similarity">
    <text evidence="7">Belongs to the binding-protein-dependent transport system permease family.</text>
</comment>
<dbReference type="InterPro" id="IPR000515">
    <property type="entry name" value="MetI-like"/>
</dbReference>
<feature type="domain" description="ABC transmembrane type-1" evidence="8">
    <location>
        <begin position="16"/>
        <end position="210"/>
    </location>
</feature>
<evidence type="ECO:0000259" key="8">
    <source>
        <dbReference type="PROSITE" id="PS50928"/>
    </source>
</evidence>
<feature type="transmembrane region" description="Helical" evidence="7">
    <location>
        <begin position="90"/>
        <end position="108"/>
    </location>
</feature>
<dbReference type="PANTHER" id="PTHR30450">
    <property type="entry name" value="ABC TRANSPORTER PERMEASE"/>
    <property type="match status" value="1"/>
</dbReference>
<dbReference type="Gene3D" id="1.10.3720.10">
    <property type="entry name" value="MetI-like"/>
    <property type="match status" value="1"/>
</dbReference>
<dbReference type="OrthoDB" id="9793490at2"/>
<sequence length="219" mass="23418">MEETIEILQQYLLSSLVDTFYMVSVATVIGVLFGTIIGLGLFLTNHEYFYKQPLINQISGFIVNAIRSLPFLILLVVLLVPITWLIKDPYTPTGGAIALSIAAIPFYARIAEGAFSEVNAGVIEAAVAAGGNTALIVKDVLIPESLPALIRGVVLTIISLLGYSAMVGTIGAGGIGDLAIQFGYNRYETGVLIAVIVILVIIVQLIQWAGDRLANHFVK</sequence>
<dbReference type="SUPFAM" id="SSF161098">
    <property type="entry name" value="MetI-like"/>
    <property type="match status" value="1"/>
</dbReference>
<dbReference type="AlphaFoldDB" id="A0A430AV68"/>
<feature type="transmembrane region" description="Helical" evidence="7">
    <location>
        <begin position="187"/>
        <end position="209"/>
    </location>
</feature>
<keyword evidence="5 7" id="KW-1133">Transmembrane helix</keyword>
<evidence type="ECO:0000256" key="2">
    <source>
        <dbReference type="ARBA" id="ARBA00022448"/>
    </source>
</evidence>
<gene>
    <name evidence="9" type="ORF">CBF29_07475</name>
</gene>
<evidence type="ECO:0000313" key="10">
    <source>
        <dbReference type="Proteomes" id="UP000287605"/>
    </source>
</evidence>
<dbReference type="PANTHER" id="PTHR30450:SF1">
    <property type="entry name" value="D-METHIONINE TRANSPORT SYSTEM PERMEASE PROTEIN METI-RELATED"/>
    <property type="match status" value="1"/>
</dbReference>
<dbReference type="Proteomes" id="UP000287605">
    <property type="component" value="Unassembled WGS sequence"/>
</dbReference>
<comment type="caution">
    <text evidence="9">The sequence shown here is derived from an EMBL/GenBank/DDBJ whole genome shotgun (WGS) entry which is preliminary data.</text>
</comment>
<dbReference type="Pfam" id="PF00528">
    <property type="entry name" value="BPD_transp_1"/>
    <property type="match status" value="1"/>
</dbReference>
<keyword evidence="6 7" id="KW-0472">Membrane</keyword>
<keyword evidence="3" id="KW-1003">Cell membrane</keyword>
<keyword evidence="10" id="KW-1185">Reference proteome</keyword>
<dbReference type="GO" id="GO:0048473">
    <property type="term" value="P:D-methionine transmembrane transport"/>
    <property type="evidence" value="ECO:0007669"/>
    <property type="project" value="TreeGrafter"/>
</dbReference>
<dbReference type="GO" id="GO:0005886">
    <property type="term" value="C:plasma membrane"/>
    <property type="evidence" value="ECO:0007669"/>
    <property type="project" value="UniProtKB-SubCell"/>
</dbReference>
<name>A0A430AV68_9ENTE</name>
<dbReference type="RefSeq" id="WP_126809129.1">
    <property type="nucleotide sequence ID" value="NZ_NGKA01000009.1"/>
</dbReference>
<feature type="transmembrane region" description="Helical" evidence="7">
    <location>
        <begin position="120"/>
        <end position="137"/>
    </location>
</feature>
<feature type="transmembrane region" description="Helical" evidence="7">
    <location>
        <begin position="65"/>
        <end position="84"/>
    </location>
</feature>
<accession>A0A430AV68</accession>
<dbReference type="InterPro" id="IPR035906">
    <property type="entry name" value="MetI-like_sf"/>
</dbReference>
<protein>
    <submittedName>
        <fullName evidence="9">Methionine ABC transporter permease</fullName>
    </submittedName>
</protein>
<evidence type="ECO:0000256" key="5">
    <source>
        <dbReference type="ARBA" id="ARBA00022989"/>
    </source>
</evidence>
<feature type="transmembrane region" description="Helical" evidence="7">
    <location>
        <begin position="149"/>
        <end position="175"/>
    </location>
</feature>
<comment type="subcellular location">
    <subcellularLocation>
        <location evidence="1 7">Cell membrane</location>
        <topology evidence="1 7">Multi-pass membrane protein</topology>
    </subcellularLocation>
</comment>
<proteinExistence type="inferred from homology"/>
<dbReference type="CDD" id="cd06261">
    <property type="entry name" value="TM_PBP2"/>
    <property type="match status" value="1"/>
</dbReference>